<keyword evidence="9" id="KW-0548">Nucleotidyltransferase</keyword>
<protein>
    <recommendedName>
        <fullName evidence="2">RNA-directed RNA polymerase L</fullName>
        <ecNumber evidence="1">2.7.7.48</ecNumber>
    </recommendedName>
    <alternativeName>
        <fullName evidence="4">Large structural protein</fullName>
    </alternativeName>
    <alternativeName>
        <fullName evidence="6">Replicase</fullName>
    </alternativeName>
    <alternativeName>
        <fullName evidence="5">Transcriptase</fullName>
    </alternativeName>
</protein>
<accession>A0A7U3W8K1</accession>
<evidence type="ECO:0000256" key="7">
    <source>
        <dbReference type="SAM" id="MobiDB-lite"/>
    </source>
</evidence>
<evidence type="ECO:0000256" key="3">
    <source>
        <dbReference type="ARBA" id="ARBA00022679"/>
    </source>
</evidence>
<feature type="region of interest" description="Disordered" evidence="7">
    <location>
        <begin position="556"/>
        <end position="617"/>
    </location>
</feature>
<dbReference type="PROSITE" id="PS50525">
    <property type="entry name" value="RDRP_SSRNA_NEG_SEG"/>
    <property type="match status" value="1"/>
</dbReference>
<feature type="compositionally biased region" description="Acidic residues" evidence="7">
    <location>
        <begin position="3256"/>
        <end position="3265"/>
    </location>
</feature>
<feature type="compositionally biased region" description="Polar residues" evidence="7">
    <location>
        <begin position="563"/>
        <end position="573"/>
    </location>
</feature>
<keyword evidence="9" id="KW-0696">RNA-directed RNA polymerase</keyword>
<dbReference type="GO" id="GO:0003968">
    <property type="term" value="F:RNA-directed RNA polymerase activity"/>
    <property type="evidence" value="ECO:0007669"/>
    <property type="project" value="UniProtKB-KW"/>
</dbReference>
<name>A0A7U3W8K1_9VIRU</name>
<evidence type="ECO:0000256" key="4">
    <source>
        <dbReference type="ARBA" id="ARBA00030285"/>
    </source>
</evidence>
<keyword evidence="3" id="KW-0808">Transferase</keyword>
<dbReference type="GO" id="GO:0039694">
    <property type="term" value="P:viral RNA genome replication"/>
    <property type="evidence" value="ECO:0007669"/>
    <property type="project" value="InterPro"/>
</dbReference>
<evidence type="ECO:0000256" key="2">
    <source>
        <dbReference type="ARBA" id="ARBA00018602"/>
    </source>
</evidence>
<organism evidence="9">
    <name type="scientific">Macrophomina phaseolina mycobunyavirus 1</name>
    <dbReference type="NCBI Taxonomy" id="2741661"/>
    <lineage>
        <taxon>Viruses</taxon>
        <taxon>Riboviria</taxon>
        <taxon>Orthornavirae</taxon>
        <taxon>Negarnaviricota</taxon>
        <taxon>Polyploviricotina</taxon>
        <taxon>Ellioviricetes</taxon>
        <taxon>Bunyavirales</taxon>
    </lineage>
</organism>
<evidence type="ECO:0000259" key="8">
    <source>
        <dbReference type="PROSITE" id="PS50525"/>
    </source>
</evidence>
<proteinExistence type="predicted"/>
<evidence type="ECO:0000256" key="6">
    <source>
        <dbReference type="ARBA" id="ARBA00031012"/>
    </source>
</evidence>
<dbReference type="EC" id="2.7.7.48" evidence="1"/>
<evidence type="ECO:0000256" key="1">
    <source>
        <dbReference type="ARBA" id="ARBA00012494"/>
    </source>
</evidence>
<evidence type="ECO:0000256" key="5">
    <source>
        <dbReference type="ARBA" id="ARBA00030436"/>
    </source>
</evidence>
<dbReference type="InterPro" id="IPR007099">
    <property type="entry name" value="RNA-dir_pol_NSvirus"/>
</dbReference>
<feature type="domain" description="RdRp catalytic" evidence="8">
    <location>
        <begin position="1703"/>
        <end position="1888"/>
    </location>
</feature>
<dbReference type="EMBL" id="MT062421">
    <property type="protein sequence ID" value="QOE55579.1"/>
    <property type="molecule type" value="Genomic_RNA"/>
</dbReference>
<reference evidence="9" key="1">
    <citation type="journal article" date="2020" name="Virus Evol.">
        <title>Divergent RNA viruses in Macrophomina phaseolina exhibit potential as virocontrol agents.</title>
        <authorList>
            <person name="Wang J."/>
            <person name="Ni Y."/>
            <person name="Liu X."/>
            <person name="Zhao H."/>
            <person name="Xiao Y."/>
            <person name="Xiao X."/>
            <person name="Li S."/>
            <person name="Liu H."/>
        </authorList>
    </citation>
    <scope>NUCLEOTIDE SEQUENCE</scope>
</reference>
<sequence length="3277" mass="383437">MKCNRCQYDSNKIDENKPRAMRFCNKANKEMLALCNNILCEECLCNHEHGSGILDCFNCHQSVKLNFCAFCYAVFCELNCFRYHYCPLQTSEYNAKVFKGHYVPLNFAVMSYEEYKNESSSYIIQLHKQFYDEYVEAKFLHKNIDIVGLLDELLELKNSNPTRYNNEVYIQTKFMLYNACYTVEPDWESVEMMCYKVDNRISIVKLFYFKESNPYSIDFHFFNVFKKFSFKGCLPKSSNFIKFIKHTRTASEKTKLVHKQILSKIFPEKKIEHKVIRKLDAKLVDTISKVYADRQVPELRINIDRTSIVNKLNQIFEKKKNPVIGVNMSIADFDEIVGKTYKTRKWFSIPGDGLCAVYATFTILLDLNIYIKIEDIKNKFLELDEQENYFLAYTICQVCDIYGIKVVVFNLDKQRVECRNFQEVSEFQIILYHGNHFDCVVKNKLITLTNFADLQKNLHAFVPVNLSSDNIPLAPPLLSFLPKFKHSDEVLTGIDDAESKSNNSNSIELGEQEPQHLNESVEKFDSELIKSIVGETNGNKATLHGVQEIKEIDFDDDNALGNDETTNMNPNSDNQDEGESIEEDDEEASEEEEEEEEEDEEDESEEEEEIDDEPLSEVDVEIEPCCAWPKLFTLKNAGQLADCLNQFNNTHPNIECLFVGYSNIQKYLYLLSASVFLTDGHIKFLQNSLKFRHNIFAYIFINKILGENVEFGTDVEFTKIDSNRTPDYLRWKNDKHLEIFEFTVVVNPLRANFLKGLSEKGKYDNEVRQYESIGIHCDYYPVVMSLSSDLDTNIKVWEDYGFKVDGITQRYIEDFINLYHPEYNYLYTYGFVHDDLGTEEASDFIQEKLSDEQNWNYVKVKLNKHRFYIAKSYIHRYNFEDGYYYKMNWYKGNKFQVRQLTTNGYSYQEMMKFKNDDYSFSLAIIDSIKGKDVLHLATQTQFNLDQEIAPNIHQSNLETIDKDTIISKNKFNNCVYRYDNILREIEACKKIQMSSLGTRFDITKIKNALEVFHSNLQLYKIQKLNQNPSFVNNPRRSFIALIGNMEDISFSEGISLSKISLHDIKSLAARAILEKSNQVVYEHTTNIDVSENYYAYKTSLSNYYSFVKENGLDIHSKFKFILEKIDKSKQDTLKSLKIKLQEAQKTFQRENTRTDQNGILNIDKTIQETIRKEMDWSRGSQYKLYMNDFKSMDNLFVACRTIVRNLHFRFELPSNDRDLPFFIELKRKPLDEINKAYSEVRDTTLFNTLVFVSRLAYTLFSVSHRNFNKNKVCLDNLGLNNCALIIKGGKKITTTRQTKIFKLIYACNNQLNDWNPTVSSSSILFDETNWMQINQNILFDWISLPYKYLANYMFLREKYDAYEVSDMLMMPTLLALHNRRKTEIMMHNMRYLMVNPLGEWSQVDLMIKEFATPSYTCFENSIKEGIYFHYIDYVFSARKWLELTSNEKESFSIYPVNHPYLSRTLYNIDDLTYVIYSTYLMSKGAYNQSLAQTSNLKNVMETHEYYDSLHGNFELDEIQSCQDQLLNNDFAFSPKLSYAVGKILSAELKSKRAANNLNIKWYQTMNAPIDKIANNHGLRYKGKDFFGHKGYFIVYKQLLEQDLNSILNIINSGLPLNKIYQNLSKVNDTFSSEQKTKPLKKVIMHIVDKSQRAGDREIFVMDYDTKIYQYPIEKMFKFICEYIDNEIITVPSAKRAGLIHHKVFEYRSEKYDTYYLTLDCRKWAPRCNPNKYIYMLLGMIDVLPVSFVNSVISYFNVHSKKEIHTRKHIKEQLLKNPQNRKWEKYFTDSDETESSFFIMPYSFVMGIFNMLSSLFHAGNQILIKNIIEEDLIMKSGRADLDMFAHSDDSAGRLSVIKGTDENLIESNINLYEVLQKAVNHLMSLKKSVVSKNYFELLSILYLNHELLPLLPKFLGNISITFTGQGLSSDFKQIISKSIELTNNGATASQAYKSQIILSNLYRNFYRVETDIKLPSLGGFANSWPTLYLTFGSAVDEVILAHVDPHFMKQILNFATTYLEYEVVDGTLNLKFENILRTPLAYRAIQRKYKLPEIEDKEWFFQNNHTNHAKLNAYWFLSMLKSSNFAVALLNINDIRKAYDSLYMASGHHIKGKFKNYSINSLILNMLSAESKDTYLMQYLKSSYNNLFEYLNWVATITNTELVGKTNFTYKPSTLNLVNFPDFPISNFNSFQLTIDMLRPELKKYTFSNKQYGKELNLMSRYLQNLNINLNDIKTVKSFLDFLNKSKNVQVNYYAPVSSQDRNLNGIIGLHNLILNNYHSNYRILDHSQLNLLETHIQFKIDRQYIDYITACFFYFIWKKSHIDQLSSLPIKITDLGQFELNNILSACGKGNLRADWFTLMNLIEYDEGRKIVLNNIDNWAIWLDRQVRVGTEWVGKGKILFKIKSNYFILHTRNREITKVTHKSRDPVIFDATASYFINEILNDSKLNLYSTVVADQNDLYFGVNNEGVLGLHNGTNIRLGIQNTHYDNWIDVSIFDNAYTHSFNYGKHYIEKQGSNEHVYTLDEIIFNKNRKNIIELIEWEGVNKREKEILFEIFMSGKYGSLPELNYDKKELLERILQTDIYRLYYNKTVKQKINLYNVFWGDIITQAQHSLDIFPSLYENLPVSNLEKLLPSSDKEKIELLTYYEIEDRNVLNFWTNINRFSSDAERIAYASTILKELKEQGGLVLLPDIGDPNEFMKYECDIGPTPKLPIYVIQDLITTVAEALLNSFNTSNNTFRKKIFNLYKKDLRNFDDFLSLFYDLNHTNIVFDDYIGLTVKQMVVHELIENSFEDKMCFIEYSKSFRGTQFRNIPRHPVYKMDHHKLIANVYKYVNKFRVKDYPAQIQRYFMKTKNLLGKLQEFREPNETLTEMSFPPILGHWYDLSKIQLDATPKEKLDNNINTLNYQEVKESLLDYESLREDLEVYISLKRKLEPSRLIIPSSQRDAAHLIEETKNEKTQVASLCFVPKQKCYTFQLGNNQYFVYNINPDTANKLKLKPCKLGGFNQLYNQYIEHYVLSGFDLSRFQELAQFSPEVKLPTPSSRIIETKFNVTDPTIYDSRLYNYLKETFEIEDEDILTDIDAVINSNTVPSVKIIKLKSIINQYSRGRISSRTIENFISDFLKENFGKIKIGGQTNNIQDALKLVDTNKNKLIEETTSYKKEFKQYNTILDFKFGKILTDEVIISEGTKQHLISNLKILIKQMAMMKKKNEAAHCRLLLESLITIKTGVPNTEGLKFDELVRNVMTDIAKLLDEESEESEPDEPEYKNDAWNLRI</sequence>
<feature type="region of interest" description="Disordered" evidence="7">
    <location>
        <begin position="3256"/>
        <end position="3277"/>
    </location>
</feature>
<feature type="region of interest" description="Disordered" evidence="7">
    <location>
        <begin position="496"/>
        <end position="516"/>
    </location>
</feature>
<evidence type="ECO:0000313" key="9">
    <source>
        <dbReference type="EMBL" id="QOE55579.1"/>
    </source>
</evidence>
<feature type="compositionally biased region" description="Acidic residues" evidence="7">
    <location>
        <begin position="574"/>
        <end position="617"/>
    </location>
</feature>